<dbReference type="Proteomes" id="UP000307440">
    <property type="component" value="Unassembled WGS sequence"/>
</dbReference>
<evidence type="ECO:0000313" key="3">
    <source>
        <dbReference type="Proteomes" id="UP000307440"/>
    </source>
</evidence>
<dbReference type="OrthoDB" id="10595564at2759"/>
<accession>A0A5C3KJH4</accession>
<keyword evidence="1" id="KW-0732">Signal</keyword>
<dbReference type="AlphaFoldDB" id="A0A5C3KJH4"/>
<reference evidence="2 3" key="1">
    <citation type="journal article" date="2019" name="Nat. Ecol. Evol.">
        <title>Megaphylogeny resolves global patterns of mushroom evolution.</title>
        <authorList>
            <person name="Varga T."/>
            <person name="Krizsan K."/>
            <person name="Foldi C."/>
            <person name="Dima B."/>
            <person name="Sanchez-Garcia M."/>
            <person name="Sanchez-Ramirez S."/>
            <person name="Szollosi G.J."/>
            <person name="Szarkandi J.G."/>
            <person name="Papp V."/>
            <person name="Albert L."/>
            <person name="Andreopoulos W."/>
            <person name="Angelini C."/>
            <person name="Antonin V."/>
            <person name="Barry K.W."/>
            <person name="Bougher N.L."/>
            <person name="Buchanan P."/>
            <person name="Buyck B."/>
            <person name="Bense V."/>
            <person name="Catcheside P."/>
            <person name="Chovatia M."/>
            <person name="Cooper J."/>
            <person name="Damon W."/>
            <person name="Desjardin D."/>
            <person name="Finy P."/>
            <person name="Geml J."/>
            <person name="Haridas S."/>
            <person name="Hughes K."/>
            <person name="Justo A."/>
            <person name="Karasinski D."/>
            <person name="Kautmanova I."/>
            <person name="Kiss B."/>
            <person name="Kocsube S."/>
            <person name="Kotiranta H."/>
            <person name="LaButti K.M."/>
            <person name="Lechner B.E."/>
            <person name="Liimatainen K."/>
            <person name="Lipzen A."/>
            <person name="Lukacs Z."/>
            <person name="Mihaltcheva S."/>
            <person name="Morgado L.N."/>
            <person name="Niskanen T."/>
            <person name="Noordeloos M.E."/>
            <person name="Ohm R.A."/>
            <person name="Ortiz-Santana B."/>
            <person name="Ovrebo C."/>
            <person name="Racz N."/>
            <person name="Riley R."/>
            <person name="Savchenko A."/>
            <person name="Shiryaev A."/>
            <person name="Soop K."/>
            <person name="Spirin V."/>
            <person name="Szebenyi C."/>
            <person name="Tomsovsky M."/>
            <person name="Tulloss R.E."/>
            <person name="Uehling J."/>
            <person name="Grigoriev I.V."/>
            <person name="Vagvolgyi C."/>
            <person name="Papp T."/>
            <person name="Martin F.M."/>
            <person name="Miettinen O."/>
            <person name="Hibbett D.S."/>
            <person name="Nagy L.G."/>
        </authorList>
    </citation>
    <scope>NUCLEOTIDE SEQUENCE [LARGE SCALE GENOMIC DNA]</scope>
    <source>
        <strain evidence="2 3">CBS 121175</strain>
    </source>
</reference>
<feature type="signal peptide" evidence="1">
    <location>
        <begin position="1"/>
        <end position="23"/>
    </location>
</feature>
<gene>
    <name evidence="2" type="ORF">FA15DRAFT_144558</name>
</gene>
<sequence length="119" mass="13211">MKAPPSLLVILFLPPQFLELCLQLEDAMTSPLQYRLVSSGDPLAFATISLLLFWSSSVDDALNWRKKTSLTKAFLSFWIVLSLRDFVDTSFGEVRGGGSGVLQSQCVGSILWEFMLAMC</sequence>
<organism evidence="2 3">
    <name type="scientific">Coprinopsis marcescibilis</name>
    <name type="common">Agaric fungus</name>
    <name type="synonym">Psathyrella marcescibilis</name>
    <dbReference type="NCBI Taxonomy" id="230819"/>
    <lineage>
        <taxon>Eukaryota</taxon>
        <taxon>Fungi</taxon>
        <taxon>Dikarya</taxon>
        <taxon>Basidiomycota</taxon>
        <taxon>Agaricomycotina</taxon>
        <taxon>Agaricomycetes</taxon>
        <taxon>Agaricomycetidae</taxon>
        <taxon>Agaricales</taxon>
        <taxon>Agaricineae</taxon>
        <taxon>Psathyrellaceae</taxon>
        <taxon>Coprinopsis</taxon>
    </lineage>
</organism>
<proteinExistence type="predicted"/>
<evidence type="ECO:0000313" key="2">
    <source>
        <dbReference type="EMBL" id="TFK20075.1"/>
    </source>
</evidence>
<evidence type="ECO:0000256" key="1">
    <source>
        <dbReference type="SAM" id="SignalP"/>
    </source>
</evidence>
<feature type="chain" id="PRO_5023038902" evidence="1">
    <location>
        <begin position="24"/>
        <end position="119"/>
    </location>
</feature>
<name>A0A5C3KJH4_COPMA</name>
<keyword evidence="3" id="KW-1185">Reference proteome</keyword>
<dbReference type="EMBL" id="ML210313">
    <property type="protein sequence ID" value="TFK20075.1"/>
    <property type="molecule type" value="Genomic_DNA"/>
</dbReference>
<protein>
    <submittedName>
        <fullName evidence="2">Uncharacterized protein</fullName>
    </submittedName>
</protein>